<evidence type="ECO:0000313" key="3">
    <source>
        <dbReference type="EMBL" id="NIA67237.1"/>
    </source>
</evidence>
<gene>
    <name evidence="3" type="ORF">HBA54_01370</name>
</gene>
<accession>A0A967C6H6</accession>
<dbReference type="AlphaFoldDB" id="A0A967C6H6"/>
<evidence type="ECO:0000313" key="4">
    <source>
        <dbReference type="Proteomes" id="UP000761264"/>
    </source>
</evidence>
<dbReference type="EMBL" id="JAAQPH010000001">
    <property type="protein sequence ID" value="NIA67237.1"/>
    <property type="molecule type" value="Genomic_DNA"/>
</dbReference>
<dbReference type="Pfam" id="PF16694">
    <property type="entry name" value="Cytochrome_P460"/>
    <property type="match status" value="1"/>
</dbReference>
<organism evidence="3 4">
    <name type="scientific">Pelagibius litoralis</name>
    <dbReference type="NCBI Taxonomy" id="374515"/>
    <lineage>
        <taxon>Bacteria</taxon>
        <taxon>Pseudomonadati</taxon>
        <taxon>Pseudomonadota</taxon>
        <taxon>Alphaproteobacteria</taxon>
        <taxon>Rhodospirillales</taxon>
        <taxon>Rhodovibrionaceae</taxon>
        <taxon>Pelagibius</taxon>
    </lineage>
</organism>
<dbReference type="Gene3D" id="3.50.70.20">
    <property type="entry name" value="Cytochrome P460"/>
    <property type="match status" value="1"/>
</dbReference>
<dbReference type="CDD" id="cd20716">
    <property type="entry name" value="cyt_P460_fam"/>
    <property type="match status" value="1"/>
</dbReference>
<protein>
    <submittedName>
        <fullName evidence="3">Cytochrome P460 family protein</fullName>
    </submittedName>
</protein>
<feature type="domain" description="Cytochrome P460" evidence="2">
    <location>
        <begin position="104"/>
        <end position="228"/>
    </location>
</feature>
<dbReference type="Proteomes" id="UP000761264">
    <property type="component" value="Unassembled WGS sequence"/>
</dbReference>
<reference evidence="3" key="1">
    <citation type="submission" date="2020-03" db="EMBL/GenBank/DDBJ databases">
        <title>Genome of Pelagibius litoralis DSM 21314T.</title>
        <authorList>
            <person name="Wang G."/>
        </authorList>
    </citation>
    <scope>NUCLEOTIDE SEQUENCE</scope>
    <source>
        <strain evidence="3">DSM 21314</strain>
    </source>
</reference>
<evidence type="ECO:0000256" key="1">
    <source>
        <dbReference type="SAM" id="SignalP"/>
    </source>
</evidence>
<proteinExistence type="predicted"/>
<evidence type="ECO:0000259" key="2">
    <source>
        <dbReference type="Pfam" id="PF16694"/>
    </source>
</evidence>
<dbReference type="InterPro" id="IPR038142">
    <property type="entry name" value="Cytochrome_P460_sp"/>
</dbReference>
<name>A0A967C6H6_9PROT</name>
<sequence length="240" mass="26097">MSVHVVAFAAAVFMTIASAVATGVAAQSITAAAPDQEAQYFDDELDDLDEPRRAYRVQSPAEPNRHDRVQNPAELTAEEAAAIYNDLADDLAATYALSGDPVTAGYRDWQRFNAAPYKSMTHGRRYVNNYANEIAARYGRYEAAGRLPVGSVVAKDSFVVTDDGATGPGPLFVMEKMAESFNYVTGDWRYSMISATGELLGRTNGQGADRVEFCISCHLAVEDQDHLFFVPEEARLAPGP</sequence>
<feature type="signal peptide" evidence="1">
    <location>
        <begin position="1"/>
        <end position="21"/>
    </location>
</feature>
<keyword evidence="1" id="KW-0732">Signal</keyword>
<dbReference type="InterPro" id="IPR032033">
    <property type="entry name" value="Cytochrome_P460"/>
</dbReference>
<comment type="caution">
    <text evidence="3">The sequence shown here is derived from an EMBL/GenBank/DDBJ whole genome shotgun (WGS) entry which is preliminary data.</text>
</comment>
<dbReference type="RefSeq" id="WP_167220566.1">
    <property type="nucleotide sequence ID" value="NZ_JAAQPH010000001.1"/>
</dbReference>
<feature type="chain" id="PRO_5037064046" evidence="1">
    <location>
        <begin position="22"/>
        <end position="240"/>
    </location>
</feature>
<keyword evidence="4" id="KW-1185">Reference proteome</keyword>